<dbReference type="Gene3D" id="3.40.50.1000">
    <property type="entry name" value="HAD superfamily/HAD-like"/>
    <property type="match status" value="1"/>
</dbReference>
<dbReference type="SUPFAM" id="SSF56784">
    <property type="entry name" value="HAD-like"/>
    <property type="match status" value="1"/>
</dbReference>
<sequence length="156" mass="16380">MIRIEIPGFGNLELQHLVCDYNGTLALDGQLQPGIAEQLSRLASQLAIHVITADTFGQARAELAGLPVSLHITPLENQAQTKLEFVQKLGAAVTAAIGNGRNDCRMLDAAALGIALIQREGGAATTVAAADVVCSSIHDAIALLHNPKRLIATLRS</sequence>
<dbReference type="RefSeq" id="WP_153116688.1">
    <property type="nucleotide sequence ID" value="NZ_JACIGE010000007.1"/>
</dbReference>
<organism evidence="1 2">
    <name type="scientific">Rhodocyclus tenuis</name>
    <name type="common">Rhodospirillum tenue</name>
    <dbReference type="NCBI Taxonomy" id="1066"/>
    <lineage>
        <taxon>Bacteria</taxon>
        <taxon>Pseudomonadati</taxon>
        <taxon>Pseudomonadota</taxon>
        <taxon>Betaproteobacteria</taxon>
        <taxon>Rhodocyclales</taxon>
        <taxon>Rhodocyclaceae</taxon>
        <taxon>Rhodocyclus</taxon>
    </lineage>
</organism>
<reference evidence="1 2" key="1">
    <citation type="submission" date="2020-08" db="EMBL/GenBank/DDBJ databases">
        <title>Genome sequencing of Purple Non-Sulfur Bacteria from various extreme environments.</title>
        <authorList>
            <person name="Mayer M."/>
        </authorList>
    </citation>
    <scope>NUCLEOTIDE SEQUENCE [LARGE SCALE GENOMIC DNA]</scope>
    <source>
        <strain evidence="1 2">2761</strain>
    </source>
</reference>
<dbReference type="OrthoDB" id="159409at2"/>
<dbReference type="Proteomes" id="UP000587070">
    <property type="component" value="Unassembled WGS sequence"/>
</dbReference>
<comment type="caution">
    <text evidence="1">The sequence shown here is derived from an EMBL/GenBank/DDBJ whole genome shotgun (WGS) entry which is preliminary data.</text>
</comment>
<dbReference type="AlphaFoldDB" id="A0A840G9Y9"/>
<keyword evidence="2" id="KW-1185">Reference proteome</keyword>
<name>A0A840G9Y9_RHOTE</name>
<evidence type="ECO:0000313" key="1">
    <source>
        <dbReference type="EMBL" id="MBB4247720.1"/>
    </source>
</evidence>
<dbReference type="InterPro" id="IPR036412">
    <property type="entry name" value="HAD-like_sf"/>
</dbReference>
<accession>A0A840G9Y9</accession>
<protein>
    <submittedName>
        <fullName evidence="1">P-type E1-E2 ATPase</fullName>
    </submittedName>
</protein>
<proteinExistence type="predicted"/>
<dbReference type="EMBL" id="JACIGE010000007">
    <property type="protein sequence ID" value="MBB4247720.1"/>
    <property type="molecule type" value="Genomic_DNA"/>
</dbReference>
<dbReference type="InterPro" id="IPR023214">
    <property type="entry name" value="HAD_sf"/>
</dbReference>
<gene>
    <name evidence="1" type="ORF">GGD90_002105</name>
</gene>
<evidence type="ECO:0000313" key="2">
    <source>
        <dbReference type="Proteomes" id="UP000587070"/>
    </source>
</evidence>